<evidence type="ECO:0000256" key="1">
    <source>
        <dbReference type="ARBA" id="ARBA00023015"/>
    </source>
</evidence>
<dbReference type="RefSeq" id="WP_149494970.1">
    <property type="nucleotide sequence ID" value="NZ_CP141221.1"/>
</dbReference>
<keyword evidence="3" id="KW-0238">DNA-binding</keyword>
<dbReference type="PANTHER" id="PTHR43133">
    <property type="entry name" value="RNA POLYMERASE ECF-TYPE SIGMA FACTO"/>
    <property type="match status" value="1"/>
</dbReference>
<evidence type="ECO:0000256" key="4">
    <source>
        <dbReference type="ARBA" id="ARBA00023163"/>
    </source>
</evidence>
<evidence type="ECO:0000313" key="6">
    <source>
        <dbReference type="EMBL" id="MDM4014180.1"/>
    </source>
</evidence>
<keyword evidence="2" id="KW-0731">Sigma factor</keyword>
<reference evidence="6 7" key="1">
    <citation type="submission" date="2023-06" db="EMBL/GenBank/DDBJ databases">
        <title>Roseiconus lacunae JC819 isolated from Gulf of Mannar region, Tamil Nadu.</title>
        <authorList>
            <person name="Pk S."/>
            <person name="Ch S."/>
            <person name="Ch V.R."/>
        </authorList>
    </citation>
    <scope>NUCLEOTIDE SEQUENCE [LARGE SCALE GENOMIC DNA]</scope>
    <source>
        <strain evidence="6 7">JC819</strain>
    </source>
</reference>
<protein>
    <submittedName>
        <fullName evidence="6">ECF-type sigma factor</fullName>
    </submittedName>
</protein>
<dbReference type="Pfam" id="PF07638">
    <property type="entry name" value="Sigma70_ECF"/>
    <property type="match status" value="1"/>
</dbReference>
<dbReference type="PANTHER" id="PTHR43133:SF8">
    <property type="entry name" value="RNA POLYMERASE SIGMA FACTOR HI_1459-RELATED"/>
    <property type="match status" value="1"/>
</dbReference>
<sequence length="213" mass="24681">MSDLLFNHGDESGEVTNWFRNLENGDEQAAEKLWEYCFPKMLAHSKRRLPPNFRKALDEEDIALSAFRSLCSRARRGHLQSIQGRDELIKLLTVITTRKTLNHIKFESREKRGSGKVRGESWFFSSRDHSHANSGSAMEQCEAAVDTPALMAQYTEQCKRMLDELQDPVLETIVLLRLEGYGIDEIAERMGCAKRTVERRLKLIREIWKQHQC</sequence>
<dbReference type="Gene3D" id="1.10.10.10">
    <property type="entry name" value="Winged helix-like DNA-binding domain superfamily/Winged helix DNA-binding domain"/>
    <property type="match status" value="1"/>
</dbReference>
<evidence type="ECO:0000313" key="7">
    <source>
        <dbReference type="Proteomes" id="UP001239462"/>
    </source>
</evidence>
<evidence type="ECO:0000256" key="3">
    <source>
        <dbReference type="ARBA" id="ARBA00023125"/>
    </source>
</evidence>
<dbReference type="InterPro" id="IPR039425">
    <property type="entry name" value="RNA_pol_sigma-70-like"/>
</dbReference>
<dbReference type="InterPro" id="IPR013324">
    <property type="entry name" value="RNA_pol_sigma_r3/r4-like"/>
</dbReference>
<dbReference type="InterPro" id="IPR053812">
    <property type="entry name" value="HTH_Sigma70_ECF-like"/>
</dbReference>
<keyword evidence="7" id="KW-1185">Reference proteome</keyword>
<dbReference type="Proteomes" id="UP001239462">
    <property type="component" value="Unassembled WGS sequence"/>
</dbReference>
<keyword evidence="1" id="KW-0805">Transcription regulation</keyword>
<proteinExistence type="predicted"/>
<comment type="caution">
    <text evidence="6">The sequence shown here is derived from an EMBL/GenBank/DDBJ whole genome shotgun (WGS) entry which is preliminary data.</text>
</comment>
<organism evidence="6 7">
    <name type="scientific">Roseiconus lacunae</name>
    <dbReference type="NCBI Taxonomy" id="2605694"/>
    <lineage>
        <taxon>Bacteria</taxon>
        <taxon>Pseudomonadati</taxon>
        <taxon>Planctomycetota</taxon>
        <taxon>Planctomycetia</taxon>
        <taxon>Pirellulales</taxon>
        <taxon>Pirellulaceae</taxon>
        <taxon>Roseiconus</taxon>
    </lineage>
</organism>
<evidence type="ECO:0000256" key="2">
    <source>
        <dbReference type="ARBA" id="ARBA00023082"/>
    </source>
</evidence>
<dbReference type="InterPro" id="IPR036388">
    <property type="entry name" value="WH-like_DNA-bd_sf"/>
</dbReference>
<evidence type="ECO:0000259" key="5">
    <source>
        <dbReference type="Pfam" id="PF07638"/>
    </source>
</evidence>
<gene>
    <name evidence="6" type="ORF">QTN89_01975</name>
</gene>
<name>A0ABT7PCF1_9BACT</name>
<dbReference type="SUPFAM" id="SSF88659">
    <property type="entry name" value="Sigma3 and sigma4 domains of RNA polymerase sigma factors"/>
    <property type="match status" value="1"/>
</dbReference>
<feature type="domain" description="RNA polymerase sigma-70 ECF-like HTH" evidence="5">
    <location>
        <begin position="13"/>
        <end position="210"/>
    </location>
</feature>
<dbReference type="EMBL" id="JASZZN010000001">
    <property type="protein sequence ID" value="MDM4014180.1"/>
    <property type="molecule type" value="Genomic_DNA"/>
</dbReference>
<keyword evidence="4" id="KW-0804">Transcription</keyword>
<accession>A0ABT7PCF1</accession>
<dbReference type="Gene3D" id="1.10.1740.10">
    <property type="match status" value="1"/>
</dbReference>